<dbReference type="Proteomes" id="UP001139347">
    <property type="component" value="Unassembled WGS sequence"/>
</dbReference>
<reference evidence="1" key="1">
    <citation type="submission" date="2022-04" db="EMBL/GenBank/DDBJ databases">
        <title>Paenibacillus mangrovi sp. nov., a novel endophytic bacterium isolated from bark of Kandelia candel.</title>
        <authorList>
            <person name="Tuo L."/>
        </authorList>
    </citation>
    <scope>NUCLEOTIDE SEQUENCE</scope>
    <source>
        <strain evidence="1">KQZ6P-2</strain>
    </source>
</reference>
<evidence type="ECO:0000313" key="2">
    <source>
        <dbReference type="Proteomes" id="UP001139347"/>
    </source>
</evidence>
<protein>
    <submittedName>
        <fullName evidence="1">Uncharacterized protein</fullName>
    </submittedName>
</protein>
<accession>A0A9X1WR47</accession>
<name>A0A9X1WR47_9BACL</name>
<organism evidence="1 2">
    <name type="scientific">Paenibacillus mangrovi</name>
    <dbReference type="NCBI Taxonomy" id="2931978"/>
    <lineage>
        <taxon>Bacteria</taxon>
        <taxon>Bacillati</taxon>
        <taxon>Bacillota</taxon>
        <taxon>Bacilli</taxon>
        <taxon>Bacillales</taxon>
        <taxon>Paenibacillaceae</taxon>
        <taxon>Paenibacillus</taxon>
    </lineage>
</organism>
<dbReference type="EMBL" id="JALIRP010000001">
    <property type="protein sequence ID" value="MCJ8010129.1"/>
    <property type="molecule type" value="Genomic_DNA"/>
</dbReference>
<sequence>MSNEKEKMVELDVEKINIVDKEGNLRMSLFNSDRIPDPIIDGKTVKRSGIIPASGMLFYNNDGDECGGLTFGSRTYTSEDFDGKYAGKTESFATFTFDAYKGDQVTQMYFHENMVEERMYGYTLYDRPSGVERARMDRSQDGSVGVKLSDSKGQERIRIVIDANDVPILEFLNETGEVVYSLPPKQQD</sequence>
<evidence type="ECO:0000313" key="1">
    <source>
        <dbReference type="EMBL" id="MCJ8010129.1"/>
    </source>
</evidence>
<dbReference type="AlphaFoldDB" id="A0A9X1WR47"/>
<proteinExistence type="predicted"/>
<keyword evidence="2" id="KW-1185">Reference proteome</keyword>
<comment type="caution">
    <text evidence="1">The sequence shown here is derived from an EMBL/GenBank/DDBJ whole genome shotgun (WGS) entry which is preliminary data.</text>
</comment>
<dbReference type="RefSeq" id="WP_244717261.1">
    <property type="nucleotide sequence ID" value="NZ_JALIRP010000001.1"/>
</dbReference>
<gene>
    <name evidence="1" type="ORF">MUG84_00040</name>
</gene>